<keyword evidence="3" id="KW-1185">Reference proteome</keyword>
<dbReference type="AlphaFoldDB" id="U6MED3"/>
<reference evidence="2" key="2">
    <citation type="submission" date="2013-10" db="EMBL/GenBank/DDBJ databases">
        <authorList>
            <person name="Aslett M."/>
        </authorList>
    </citation>
    <scope>NUCLEOTIDE SEQUENCE [LARGE SCALE GENOMIC DNA]</scope>
    <source>
        <strain evidence="2">Houghton</strain>
    </source>
</reference>
<accession>U6MED3</accession>
<dbReference type="RefSeq" id="XP_013439934.1">
    <property type="nucleotide sequence ID" value="XM_013584480.1"/>
</dbReference>
<evidence type="ECO:0000313" key="2">
    <source>
        <dbReference type="EMBL" id="CDJ62572.1"/>
    </source>
</evidence>
<dbReference type="OrthoDB" id="10323695at2759"/>
<dbReference type="Pfam" id="PF11054">
    <property type="entry name" value="Surface_antigen"/>
    <property type="match status" value="1"/>
</dbReference>
<evidence type="ECO:0000256" key="1">
    <source>
        <dbReference type="SAM" id="SignalP"/>
    </source>
</evidence>
<dbReference type="VEuPathDB" id="ToxoDB:ENH_00018850"/>
<name>U6MED3_9EIME</name>
<reference evidence="2" key="1">
    <citation type="submission" date="2013-10" db="EMBL/GenBank/DDBJ databases">
        <title>Genomic analysis of the causative agents of coccidiosis in chickens.</title>
        <authorList>
            <person name="Reid A.J."/>
            <person name="Blake D."/>
            <person name="Billington K."/>
            <person name="Browne H."/>
            <person name="Dunn M."/>
            <person name="Hung S."/>
            <person name="Kawahara F."/>
            <person name="Miranda-Saavedra D."/>
            <person name="Mourier T."/>
            <person name="Nagra H."/>
            <person name="Otto T.D."/>
            <person name="Rawlings N."/>
            <person name="Sanchez A."/>
            <person name="Sanders M."/>
            <person name="Subramaniam C."/>
            <person name="Tay Y."/>
            <person name="Dear P."/>
            <person name="Doerig C."/>
            <person name="Gruber A."/>
            <person name="Parkinson J."/>
            <person name="Shirley M."/>
            <person name="Wan K.L."/>
            <person name="Berriman M."/>
            <person name="Tomley F."/>
            <person name="Pain A."/>
        </authorList>
    </citation>
    <scope>NUCLEOTIDE SEQUENCE [LARGE SCALE GENOMIC DNA]</scope>
    <source>
        <strain evidence="2">Houghton</strain>
    </source>
</reference>
<gene>
    <name evidence="2" type="ORF">ENH_00018850</name>
</gene>
<proteinExistence type="predicted"/>
<feature type="chain" id="PRO_5004673548" evidence="1">
    <location>
        <begin position="26"/>
        <end position="259"/>
    </location>
</feature>
<dbReference type="InterPro" id="IPR021288">
    <property type="entry name" value="Surface_antigen"/>
</dbReference>
<organism evidence="2 3">
    <name type="scientific">Eimeria necatrix</name>
    <dbReference type="NCBI Taxonomy" id="51315"/>
    <lineage>
        <taxon>Eukaryota</taxon>
        <taxon>Sar</taxon>
        <taxon>Alveolata</taxon>
        <taxon>Apicomplexa</taxon>
        <taxon>Conoidasida</taxon>
        <taxon>Coccidia</taxon>
        <taxon>Eucoccidiorida</taxon>
        <taxon>Eimeriorina</taxon>
        <taxon>Eimeriidae</taxon>
        <taxon>Eimeria</taxon>
    </lineage>
</organism>
<protein>
    <submittedName>
        <fullName evidence="2">SAG family member</fullName>
    </submittedName>
</protein>
<dbReference type="Proteomes" id="UP000030754">
    <property type="component" value="Unassembled WGS sequence"/>
</dbReference>
<feature type="signal peptide" evidence="1">
    <location>
        <begin position="1"/>
        <end position="25"/>
    </location>
</feature>
<evidence type="ECO:0000313" key="3">
    <source>
        <dbReference type="Proteomes" id="UP000030754"/>
    </source>
</evidence>
<sequence>MLRRSLPTILSTSLLMLSAATLGSSQNGQATIQYTASLSKNAECLSEVNEAREAAGLPKFKDAAGSNALIAPTGALEEGPWKDLCVYLIPTTQTQNLAARATQDTFEQGTYAFRPLTTADPKCTESVEYWESAFKNFAGLPPSKSQGGTLYSVRENVSFLTLYNAQTDATVDCRVVTCTQTTQTTASGDSAEHSDPPAEEKHGYALLCKTIPAALPDDDSAPLTQDQWDRIISSLTGSSSIANPGFGLLFILAFSMLVL</sequence>
<keyword evidence="1" id="KW-0732">Signal</keyword>
<dbReference type="EMBL" id="HG722498">
    <property type="protein sequence ID" value="CDJ62572.1"/>
    <property type="molecule type" value="Genomic_DNA"/>
</dbReference>
<dbReference type="GeneID" id="25472058"/>